<dbReference type="Pfam" id="PF18014">
    <property type="entry name" value="Acetyltransf_18"/>
    <property type="match status" value="1"/>
</dbReference>
<dbReference type="EMBL" id="CAADHO010000001">
    <property type="protein sequence ID" value="VFQ42805.1"/>
    <property type="molecule type" value="Genomic_DNA"/>
</dbReference>
<keyword evidence="3" id="KW-1185">Reference proteome</keyword>
<gene>
    <name evidence="2" type="ORF">MSL71_4260</name>
</gene>
<dbReference type="GO" id="GO:0016747">
    <property type="term" value="F:acyltransferase activity, transferring groups other than amino-acyl groups"/>
    <property type="evidence" value="ECO:0007669"/>
    <property type="project" value="InterPro"/>
</dbReference>
<dbReference type="Gene3D" id="3.40.630.90">
    <property type="match status" value="1"/>
</dbReference>
<dbReference type="PANTHER" id="PTHR47237">
    <property type="entry name" value="SLL0310 PROTEIN"/>
    <property type="match status" value="1"/>
</dbReference>
<accession>A0A4U8YH36</accession>
<dbReference type="InterPro" id="IPR052729">
    <property type="entry name" value="Acyl/Acetyltrans_Enzymes"/>
</dbReference>
<proteinExistence type="predicted"/>
<dbReference type="Proteomes" id="UP000507962">
    <property type="component" value="Unassembled WGS sequence"/>
</dbReference>
<dbReference type="PROSITE" id="PS51186">
    <property type="entry name" value="GNAT"/>
    <property type="match status" value="1"/>
</dbReference>
<dbReference type="PANTHER" id="PTHR47237:SF1">
    <property type="entry name" value="SLL0310 PROTEIN"/>
    <property type="match status" value="1"/>
</dbReference>
<keyword evidence="2" id="KW-0808">Transferase</keyword>
<evidence type="ECO:0000259" key="1">
    <source>
        <dbReference type="PROSITE" id="PS51186"/>
    </source>
</evidence>
<keyword evidence="2" id="KW-0012">Acyltransferase</keyword>
<dbReference type="InterPro" id="IPR041496">
    <property type="entry name" value="YitH/HolE_GNAT"/>
</dbReference>
<feature type="domain" description="N-acetyltransferase" evidence="1">
    <location>
        <begin position="6"/>
        <end position="143"/>
    </location>
</feature>
<dbReference type="AlphaFoldDB" id="A0A4U8YH36"/>
<sequence>MSSARFAVRTMTRRDMDMAVAWAAMEGWNPGIHDAESFFAADSNGFFIGEVDREPVATLSAVSYGDRFGFLGFYIVKPEHRGKGFGMQIWNAGLGWLQGRNVGLDGVVAQQDNYKKSGFKLAYRNVRYEGRGGGHLSADGGLQPLTALPFQAIEAYDRPFFPEERSRFLSAWIFQPQSTALGVVKNGSIEGYGVIRPCQRGFKIGPLMADTPEVAETLFLALKAGVPPSEPVYLDVPEVNREAVALATRHQMDVVFETARMYTGDAPEISLDRLYGVTSFELG</sequence>
<dbReference type="Pfam" id="PF00583">
    <property type="entry name" value="Acetyltransf_1"/>
    <property type="match status" value="1"/>
</dbReference>
<evidence type="ECO:0000313" key="3">
    <source>
        <dbReference type="Proteomes" id="UP000507962"/>
    </source>
</evidence>
<evidence type="ECO:0000313" key="2">
    <source>
        <dbReference type="EMBL" id="VFQ42805.1"/>
    </source>
</evidence>
<dbReference type="CDD" id="cd04301">
    <property type="entry name" value="NAT_SF"/>
    <property type="match status" value="1"/>
</dbReference>
<dbReference type="InterPro" id="IPR000182">
    <property type="entry name" value="GNAT_dom"/>
</dbReference>
<name>A0A4U8YH36_9BACT</name>
<dbReference type="SUPFAM" id="SSF55729">
    <property type="entry name" value="Acyl-CoA N-acyltransferases (Nat)"/>
    <property type="match status" value="1"/>
</dbReference>
<dbReference type="Gene3D" id="3.40.630.30">
    <property type="match status" value="1"/>
</dbReference>
<protein>
    <submittedName>
        <fullName evidence="2">Acyl-coa n-acyltransferase</fullName>
    </submittedName>
</protein>
<reference evidence="2 3" key="1">
    <citation type="submission" date="2019-03" db="EMBL/GenBank/DDBJ databases">
        <authorList>
            <person name="Nijsse B."/>
        </authorList>
    </citation>
    <scope>NUCLEOTIDE SEQUENCE [LARGE SCALE GENOMIC DNA]</scope>
    <source>
        <strain evidence="2">Desulfoluna butyratoxydans MSL71</strain>
    </source>
</reference>
<dbReference type="InterPro" id="IPR016181">
    <property type="entry name" value="Acyl_CoA_acyltransferase"/>
</dbReference>
<organism evidence="2 3">
    <name type="scientific">Desulfoluna butyratoxydans</name>
    <dbReference type="NCBI Taxonomy" id="231438"/>
    <lineage>
        <taxon>Bacteria</taxon>
        <taxon>Pseudomonadati</taxon>
        <taxon>Thermodesulfobacteriota</taxon>
        <taxon>Desulfobacteria</taxon>
        <taxon>Desulfobacterales</taxon>
        <taxon>Desulfolunaceae</taxon>
        <taxon>Desulfoluna</taxon>
    </lineage>
</organism>